<evidence type="ECO:0000313" key="3">
    <source>
        <dbReference type="EMBL" id="KAG1779712.1"/>
    </source>
</evidence>
<accession>A0A9P7A0V6</accession>
<keyword evidence="4" id="KW-1185">Reference proteome</keyword>
<dbReference type="OrthoDB" id="5596422at2759"/>
<evidence type="ECO:0000259" key="2">
    <source>
        <dbReference type="PROSITE" id="PS50127"/>
    </source>
</evidence>
<evidence type="ECO:0000256" key="1">
    <source>
        <dbReference type="ARBA" id="ARBA00022786"/>
    </source>
</evidence>
<dbReference type="AlphaFoldDB" id="A0A9P7A0V6"/>
<sequence>MLSAVGSLVPSPTIDLGLGKGRSVSTKIAQAADSAHPEGSIISPATRATLNFQYASLRNINHCPTGMYITPSVESTLVWDAVLFVQKGYYQDSVLKFTVTFPNDYPERPPTVRFLTDIFHSLVDPRTGAYSLAPRFRPWRPKEHQIHHILHFIKSTFKEPTLDKLHEEDVLNKEAFK</sequence>
<dbReference type="Pfam" id="PF00179">
    <property type="entry name" value="UQ_con"/>
    <property type="match status" value="1"/>
</dbReference>
<organism evidence="3 4">
    <name type="scientific">Suillus placidus</name>
    <dbReference type="NCBI Taxonomy" id="48579"/>
    <lineage>
        <taxon>Eukaryota</taxon>
        <taxon>Fungi</taxon>
        <taxon>Dikarya</taxon>
        <taxon>Basidiomycota</taxon>
        <taxon>Agaricomycotina</taxon>
        <taxon>Agaricomycetes</taxon>
        <taxon>Agaricomycetidae</taxon>
        <taxon>Boletales</taxon>
        <taxon>Suillineae</taxon>
        <taxon>Suillaceae</taxon>
        <taxon>Suillus</taxon>
    </lineage>
</organism>
<feature type="domain" description="UBC core" evidence="2">
    <location>
        <begin position="45"/>
        <end position="177"/>
    </location>
</feature>
<dbReference type="InterPro" id="IPR000608">
    <property type="entry name" value="UBC"/>
</dbReference>
<gene>
    <name evidence="3" type="ORF">EV702DRAFT_1178357</name>
</gene>
<keyword evidence="1" id="KW-0833">Ubl conjugation pathway</keyword>
<dbReference type="EMBL" id="JABBWD010000011">
    <property type="protein sequence ID" value="KAG1779712.1"/>
    <property type="molecule type" value="Genomic_DNA"/>
</dbReference>
<protein>
    <submittedName>
        <fullName evidence="3">UBC-like protein</fullName>
    </submittedName>
</protein>
<dbReference type="Gene3D" id="3.10.110.10">
    <property type="entry name" value="Ubiquitin Conjugating Enzyme"/>
    <property type="match status" value="1"/>
</dbReference>
<comment type="caution">
    <text evidence="3">The sequence shown here is derived from an EMBL/GenBank/DDBJ whole genome shotgun (WGS) entry which is preliminary data.</text>
</comment>
<name>A0A9P7A0V6_9AGAM</name>
<dbReference type="InterPro" id="IPR050113">
    <property type="entry name" value="Ub_conjugating_enzyme"/>
</dbReference>
<reference evidence="3" key="1">
    <citation type="journal article" date="2020" name="New Phytol.">
        <title>Comparative genomics reveals dynamic genome evolution in host specialist ectomycorrhizal fungi.</title>
        <authorList>
            <person name="Lofgren L.A."/>
            <person name="Nguyen N.H."/>
            <person name="Vilgalys R."/>
            <person name="Ruytinx J."/>
            <person name="Liao H.L."/>
            <person name="Branco S."/>
            <person name="Kuo A."/>
            <person name="LaButti K."/>
            <person name="Lipzen A."/>
            <person name="Andreopoulos W."/>
            <person name="Pangilinan J."/>
            <person name="Riley R."/>
            <person name="Hundley H."/>
            <person name="Na H."/>
            <person name="Barry K."/>
            <person name="Grigoriev I.V."/>
            <person name="Stajich J.E."/>
            <person name="Kennedy P.G."/>
        </authorList>
    </citation>
    <scope>NUCLEOTIDE SEQUENCE</scope>
    <source>
        <strain evidence="3">DOB743</strain>
    </source>
</reference>
<dbReference type="PANTHER" id="PTHR24067">
    <property type="entry name" value="UBIQUITIN-CONJUGATING ENZYME E2"/>
    <property type="match status" value="1"/>
</dbReference>
<dbReference type="InterPro" id="IPR016135">
    <property type="entry name" value="UBQ-conjugating_enzyme/RWD"/>
</dbReference>
<evidence type="ECO:0000313" key="4">
    <source>
        <dbReference type="Proteomes" id="UP000714275"/>
    </source>
</evidence>
<dbReference type="CDD" id="cd23814">
    <property type="entry name" value="UEV_AKTIP"/>
    <property type="match status" value="1"/>
</dbReference>
<dbReference type="PROSITE" id="PS50127">
    <property type="entry name" value="UBC_2"/>
    <property type="match status" value="1"/>
</dbReference>
<dbReference type="SUPFAM" id="SSF54495">
    <property type="entry name" value="UBC-like"/>
    <property type="match status" value="1"/>
</dbReference>
<dbReference type="Proteomes" id="UP000714275">
    <property type="component" value="Unassembled WGS sequence"/>
</dbReference>
<proteinExistence type="predicted"/>